<dbReference type="Proteomes" id="UP000030746">
    <property type="component" value="Unassembled WGS sequence"/>
</dbReference>
<sequence>ITENEILKCIENLKNNKAYGSDQILNEYIKTTKSVMLPVYVLLFNLILDSGIVPTEWVNGMICPIYKNKGSKADADSYSGITILSCLCKLFTSVLNARL</sequence>
<accession>V3ZSY4</accession>
<organism evidence="1 2">
    <name type="scientific">Lottia gigantea</name>
    <name type="common">Giant owl limpet</name>
    <dbReference type="NCBI Taxonomy" id="225164"/>
    <lineage>
        <taxon>Eukaryota</taxon>
        <taxon>Metazoa</taxon>
        <taxon>Spiralia</taxon>
        <taxon>Lophotrochozoa</taxon>
        <taxon>Mollusca</taxon>
        <taxon>Gastropoda</taxon>
        <taxon>Patellogastropoda</taxon>
        <taxon>Lottioidea</taxon>
        <taxon>Lottiidae</taxon>
        <taxon>Lottia</taxon>
    </lineage>
</organism>
<proteinExistence type="predicted"/>
<name>V3ZSY4_LOTGI</name>
<evidence type="ECO:0008006" key="3">
    <source>
        <dbReference type="Google" id="ProtNLM"/>
    </source>
</evidence>
<dbReference type="OrthoDB" id="6082598at2759"/>
<feature type="non-terminal residue" evidence="1">
    <location>
        <position position="99"/>
    </location>
</feature>
<gene>
    <name evidence="1" type="ORF">LOTGIDRAFT_78850</name>
</gene>
<evidence type="ECO:0000313" key="1">
    <source>
        <dbReference type="EMBL" id="ESO87462.1"/>
    </source>
</evidence>
<dbReference type="HOGENOM" id="CLU_118269_0_1_1"/>
<feature type="non-terminal residue" evidence="1">
    <location>
        <position position="1"/>
    </location>
</feature>
<dbReference type="RefSeq" id="XP_009061837.1">
    <property type="nucleotide sequence ID" value="XM_009063589.1"/>
</dbReference>
<protein>
    <recommendedName>
        <fullName evidence="3">Reverse transcriptase domain-containing protein</fullName>
    </recommendedName>
</protein>
<dbReference type="GeneID" id="20252355"/>
<dbReference type="CTD" id="20252355"/>
<dbReference type="EMBL" id="KB202917">
    <property type="protein sequence ID" value="ESO87462.1"/>
    <property type="molecule type" value="Genomic_DNA"/>
</dbReference>
<dbReference type="AlphaFoldDB" id="V3ZSY4"/>
<keyword evidence="2" id="KW-1185">Reference proteome</keyword>
<dbReference type="PANTHER" id="PTHR19446">
    <property type="entry name" value="REVERSE TRANSCRIPTASES"/>
    <property type="match status" value="1"/>
</dbReference>
<dbReference type="KEGG" id="lgi:LOTGIDRAFT_78850"/>
<evidence type="ECO:0000313" key="2">
    <source>
        <dbReference type="Proteomes" id="UP000030746"/>
    </source>
</evidence>
<dbReference type="STRING" id="225164.V3ZSY4"/>
<reference evidence="1 2" key="1">
    <citation type="journal article" date="2013" name="Nature">
        <title>Insights into bilaterian evolution from three spiralian genomes.</title>
        <authorList>
            <person name="Simakov O."/>
            <person name="Marletaz F."/>
            <person name="Cho S.J."/>
            <person name="Edsinger-Gonzales E."/>
            <person name="Havlak P."/>
            <person name="Hellsten U."/>
            <person name="Kuo D.H."/>
            <person name="Larsson T."/>
            <person name="Lv J."/>
            <person name="Arendt D."/>
            <person name="Savage R."/>
            <person name="Osoegawa K."/>
            <person name="de Jong P."/>
            <person name="Grimwood J."/>
            <person name="Chapman J.A."/>
            <person name="Shapiro H."/>
            <person name="Aerts A."/>
            <person name="Otillar R.P."/>
            <person name="Terry A.Y."/>
            <person name="Boore J.L."/>
            <person name="Grigoriev I.V."/>
            <person name="Lindberg D.R."/>
            <person name="Seaver E.C."/>
            <person name="Weisblat D.A."/>
            <person name="Putnam N.H."/>
            <person name="Rokhsar D.S."/>
        </authorList>
    </citation>
    <scope>NUCLEOTIDE SEQUENCE [LARGE SCALE GENOMIC DNA]</scope>
</reference>
<dbReference type="OMA" id="EXHFRES"/>